<dbReference type="GO" id="GO:0016740">
    <property type="term" value="F:transferase activity"/>
    <property type="evidence" value="ECO:0007669"/>
    <property type="project" value="UniProtKB-KW"/>
</dbReference>
<dbReference type="OrthoDB" id="9771846at2"/>
<keyword evidence="2" id="KW-1185">Reference proteome</keyword>
<dbReference type="EMBL" id="QGDQ01000001">
    <property type="protein sequence ID" value="PWJ56339.1"/>
    <property type="molecule type" value="Genomic_DNA"/>
</dbReference>
<name>A0A316AG54_9ACTN</name>
<evidence type="ECO:0000313" key="2">
    <source>
        <dbReference type="Proteomes" id="UP000245469"/>
    </source>
</evidence>
<organism evidence="1 2">
    <name type="scientific">Quadrisphaera granulorum</name>
    <dbReference type="NCBI Taxonomy" id="317664"/>
    <lineage>
        <taxon>Bacteria</taxon>
        <taxon>Bacillati</taxon>
        <taxon>Actinomycetota</taxon>
        <taxon>Actinomycetes</taxon>
        <taxon>Kineosporiales</taxon>
        <taxon>Kineosporiaceae</taxon>
        <taxon>Quadrisphaera</taxon>
    </lineage>
</organism>
<dbReference type="SUPFAM" id="SSF53756">
    <property type="entry name" value="UDP-Glycosyltransferase/glycogen phosphorylase"/>
    <property type="match status" value="1"/>
</dbReference>
<keyword evidence="1" id="KW-0808">Transferase</keyword>
<dbReference type="Gene3D" id="3.40.50.2000">
    <property type="entry name" value="Glycogen Phosphorylase B"/>
    <property type="match status" value="1"/>
</dbReference>
<sequence>MTTSPARPIRVLQSFPPPRPTTNPYIVMLHDALTDEGSLEVSTFSWSTALFGSYDVLHLHWPENLAQGHSPLKSLVREALTGLLCARLLLRRTAVVRTVHNLEVPSEATRHQRLLLAALDKLTTLRIALNTVTPAAEGELWELIPHGHYRGWMARYEEPPSVPGRIAYAGMIRRYKNVEHLIQVFSQVPGPLTLRVAGAPSTAQLRSSLESLAADDPRVQLRLEHVSDAELAIVIGESELVVLPYSHMHNSGSALMALSLDRPVLVPAGEVNELLAREVGPGWVHQYAGTLTPAALAAAVNTAAGSHRGSSPDLSAREWVPAADAHARAYRRAVAARRGRRYSS</sequence>
<reference evidence="1 2" key="1">
    <citation type="submission" date="2018-03" db="EMBL/GenBank/DDBJ databases">
        <title>Genomic Encyclopedia of Archaeal and Bacterial Type Strains, Phase II (KMG-II): from individual species to whole genera.</title>
        <authorList>
            <person name="Goeker M."/>
        </authorList>
    </citation>
    <scope>NUCLEOTIDE SEQUENCE [LARGE SCALE GENOMIC DNA]</scope>
    <source>
        <strain evidence="1 2">DSM 44889</strain>
    </source>
</reference>
<dbReference type="Proteomes" id="UP000245469">
    <property type="component" value="Unassembled WGS sequence"/>
</dbReference>
<proteinExistence type="predicted"/>
<gene>
    <name evidence="1" type="ORF">BXY45_101315</name>
</gene>
<evidence type="ECO:0000313" key="1">
    <source>
        <dbReference type="EMBL" id="PWJ56339.1"/>
    </source>
</evidence>
<accession>A0A316AG54</accession>
<dbReference type="AlphaFoldDB" id="A0A316AG54"/>
<protein>
    <submittedName>
        <fullName evidence="1">Glycosyltransferase involved in cell wall biosynthesis</fullName>
    </submittedName>
</protein>
<comment type="caution">
    <text evidence="1">The sequence shown here is derived from an EMBL/GenBank/DDBJ whole genome shotgun (WGS) entry which is preliminary data.</text>
</comment>